<reference evidence="3" key="1">
    <citation type="journal article" date="2022" name="Arch. Microbiol.">
        <title>Microbulbifer okhotskensis sp. nov., isolated from a deep bottom sediment of the Okhotsk Sea.</title>
        <authorList>
            <person name="Romanenko L."/>
            <person name="Kurilenko V."/>
            <person name="Otstavnykh N."/>
            <person name="Velansky P."/>
            <person name="Isaeva M."/>
            <person name="Mikhailov V."/>
        </authorList>
    </citation>
    <scope>NUCLEOTIDE SEQUENCE</scope>
    <source>
        <strain evidence="3">OS29</strain>
    </source>
</reference>
<dbReference type="RefSeq" id="WP_252473176.1">
    <property type="nucleotide sequence ID" value="NZ_JALBWM010000283.1"/>
</dbReference>
<evidence type="ECO:0000313" key="4">
    <source>
        <dbReference type="Proteomes" id="UP001139028"/>
    </source>
</evidence>
<dbReference type="InterPro" id="IPR051311">
    <property type="entry name" value="DedA_domain"/>
</dbReference>
<dbReference type="InterPro" id="IPR032816">
    <property type="entry name" value="VTT_dom"/>
</dbReference>
<keyword evidence="1" id="KW-1133">Transmembrane helix</keyword>
<dbReference type="Proteomes" id="UP001139028">
    <property type="component" value="Unassembled WGS sequence"/>
</dbReference>
<protein>
    <submittedName>
        <fullName evidence="3">DedA family protein</fullName>
    </submittedName>
</protein>
<feature type="transmembrane region" description="Helical" evidence="1">
    <location>
        <begin position="12"/>
        <end position="41"/>
    </location>
</feature>
<keyword evidence="1" id="KW-0812">Transmembrane</keyword>
<evidence type="ECO:0000259" key="2">
    <source>
        <dbReference type="Pfam" id="PF09335"/>
    </source>
</evidence>
<dbReference type="Pfam" id="PF09335">
    <property type="entry name" value="VTT_dom"/>
    <property type="match status" value="1"/>
</dbReference>
<comment type="caution">
    <text evidence="3">The sequence shown here is derived from an EMBL/GenBank/DDBJ whole genome shotgun (WGS) entry which is preliminary data.</text>
</comment>
<dbReference type="GO" id="GO:0005886">
    <property type="term" value="C:plasma membrane"/>
    <property type="evidence" value="ECO:0007669"/>
    <property type="project" value="UniProtKB-ARBA"/>
</dbReference>
<keyword evidence="4" id="KW-1185">Reference proteome</keyword>
<gene>
    <name evidence="3" type="ORF">MO867_22050</name>
</gene>
<sequence>MTGLLLQGLSPWVLIVVATTGNVAGSLLNYALGYWASLGVIKKWLRMSEEEFVKAEQRFKKYGIFSLFFSWVPIIGDPLTVMAGILRIRLVWFLLLVATGKCLRYLVVCYMVLQTS</sequence>
<feature type="domain" description="VTT" evidence="2">
    <location>
        <begin position="10"/>
        <end position="112"/>
    </location>
</feature>
<feature type="transmembrane region" description="Helical" evidence="1">
    <location>
        <begin position="62"/>
        <end position="85"/>
    </location>
</feature>
<name>A0A9X2ET48_9GAMM</name>
<dbReference type="EMBL" id="JALBWM010000283">
    <property type="protein sequence ID" value="MCO1337010.1"/>
    <property type="molecule type" value="Genomic_DNA"/>
</dbReference>
<dbReference type="AlphaFoldDB" id="A0A9X2ET48"/>
<dbReference type="PANTHER" id="PTHR42709:SF4">
    <property type="entry name" value="INNER MEMBRANE PROTEIN YQAA"/>
    <property type="match status" value="1"/>
</dbReference>
<organism evidence="3 4">
    <name type="scientific">Microbulbifer okhotskensis</name>
    <dbReference type="NCBI Taxonomy" id="2926617"/>
    <lineage>
        <taxon>Bacteria</taxon>
        <taxon>Pseudomonadati</taxon>
        <taxon>Pseudomonadota</taxon>
        <taxon>Gammaproteobacteria</taxon>
        <taxon>Cellvibrionales</taxon>
        <taxon>Microbulbiferaceae</taxon>
        <taxon>Microbulbifer</taxon>
    </lineage>
</organism>
<evidence type="ECO:0000313" key="3">
    <source>
        <dbReference type="EMBL" id="MCO1337010.1"/>
    </source>
</evidence>
<dbReference type="PANTHER" id="PTHR42709">
    <property type="entry name" value="ALKALINE PHOSPHATASE LIKE PROTEIN"/>
    <property type="match status" value="1"/>
</dbReference>
<keyword evidence="1" id="KW-0472">Membrane</keyword>
<proteinExistence type="predicted"/>
<accession>A0A9X2ET48</accession>
<evidence type="ECO:0000256" key="1">
    <source>
        <dbReference type="SAM" id="Phobius"/>
    </source>
</evidence>
<feature type="transmembrane region" description="Helical" evidence="1">
    <location>
        <begin position="91"/>
        <end position="113"/>
    </location>
</feature>